<gene>
    <name evidence="1" type="ORF">EGYM00163_LOCUS27672</name>
</gene>
<protein>
    <submittedName>
        <fullName evidence="1">Uncharacterized protein</fullName>
    </submittedName>
</protein>
<dbReference type="EMBL" id="HBJA01078983">
    <property type="protein sequence ID" value="CAE0816511.1"/>
    <property type="molecule type" value="Transcribed_RNA"/>
</dbReference>
<proteinExistence type="predicted"/>
<evidence type="ECO:0000313" key="1">
    <source>
        <dbReference type="EMBL" id="CAE0816511.1"/>
    </source>
</evidence>
<dbReference type="AlphaFoldDB" id="A0A7S4FVH1"/>
<dbReference type="Gene3D" id="3.30.559.10">
    <property type="entry name" value="Chloramphenicol acetyltransferase-like domain"/>
    <property type="match status" value="1"/>
</dbReference>
<accession>A0A7S4FVH1</accession>
<reference evidence="1" key="1">
    <citation type="submission" date="2021-01" db="EMBL/GenBank/DDBJ databases">
        <authorList>
            <person name="Corre E."/>
            <person name="Pelletier E."/>
            <person name="Niang G."/>
            <person name="Scheremetjew M."/>
            <person name="Finn R."/>
            <person name="Kale V."/>
            <person name="Holt S."/>
            <person name="Cochrane G."/>
            <person name="Meng A."/>
            <person name="Brown T."/>
            <person name="Cohen L."/>
        </authorList>
    </citation>
    <scope>NUCLEOTIDE SEQUENCE</scope>
    <source>
        <strain evidence="1">CCMP1594</strain>
    </source>
</reference>
<dbReference type="InterPro" id="IPR023213">
    <property type="entry name" value="CAT-like_dom_sf"/>
</dbReference>
<name>A0A7S4FVH1_9EUGL</name>
<organism evidence="1">
    <name type="scientific">Eutreptiella gymnastica</name>
    <dbReference type="NCBI Taxonomy" id="73025"/>
    <lineage>
        <taxon>Eukaryota</taxon>
        <taxon>Discoba</taxon>
        <taxon>Euglenozoa</taxon>
        <taxon>Euglenida</taxon>
        <taxon>Spirocuta</taxon>
        <taxon>Euglenophyceae</taxon>
        <taxon>Eutreptiales</taxon>
        <taxon>Eutreptiaceae</taxon>
        <taxon>Eutreptiella</taxon>
    </lineage>
</organism>
<sequence length="106" mass="12013">MKRWGLRQLAVHCSQPPADQPDHHPLVVWNSWARVDGFLQADFGATLQQFEWLNSYQSTTIGEFLVIPVSKKGGLCMHVTLPPMQMDSLDKCFNAFRYFSNQSAAA</sequence>